<organism evidence="2 3">
    <name type="scientific">Carnobacterium maltaromaticum</name>
    <name type="common">Carnobacterium piscicola</name>
    <dbReference type="NCBI Taxonomy" id="2751"/>
    <lineage>
        <taxon>Bacteria</taxon>
        <taxon>Bacillati</taxon>
        <taxon>Bacillota</taxon>
        <taxon>Bacilli</taxon>
        <taxon>Lactobacillales</taxon>
        <taxon>Carnobacteriaceae</taxon>
        <taxon>Carnobacterium</taxon>
    </lineage>
</organism>
<dbReference type="Pfam" id="PF06207">
    <property type="entry name" value="DUF1002"/>
    <property type="match status" value="1"/>
</dbReference>
<reference evidence="2" key="1">
    <citation type="submission" date="2023-08" db="EMBL/GenBank/DDBJ databases">
        <title>Genomic characterization of piscicolin 126 produced by Carnobacterium maltaromaticum CM22 strain isolated from salmon (Salmo salar).</title>
        <authorList>
            <person name="Gonzalez-Gragera E."/>
            <person name="Garcia-Lopez J.D."/>
            <person name="Teso-Perez C."/>
            <person name="Gimenez-Hernandez I."/>
            <person name="Peralta-Sanchez J.M."/>
            <person name="Valdivia E."/>
            <person name="Montalban-Lopez M."/>
            <person name="Martin-Platero A.M."/>
            <person name="Banos A."/>
            <person name="Martinez-Bueno M."/>
        </authorList>
    </citation>
    <scope>NUCLEOTIDE SEQUENCE</scope>
    <source>
        <strain evidence="2">CM22</strain>
    </source>
</reference>
<dbReference type="EMBL" id="JAVBVO010000003">
    <property type="protein sequence ID" value="MDZ5759679.1"/>
    <property type="molecule type" value="Genomic_DNA"/>
</dbReference>
<feature type="signal peptide" evidence="1">
    <location>
        <begin position="1"/>
        <end position="28"/>
    </location>
</feature>
<dbReference type="GeneID" id="83607518"/>
<sequence>MKLKKIITAGLVGLLATGFLVSSTTAFAQTPINETWGKPAFTRGVTLSDAQIQETRDLLGIKKDDSVDEFVVDGTVIGKYLQNSNNPGAQVFSSSLIQRTSAGDGVKVEIVTPKNITLITTEQYRNASITAGVTDATIKVASAVPVTGEGALAGVFMAFDENGQALDKEAIAVGQEELGVISSISDANSDNSKFSDANLNVAFAEIKAELASIRKKQDELATKADVERIVNDALKNNSLENVVTPEQKTEIVNFMIRFQNSSAIDNKELINQLNRFGEDVMNNAKNWLGEARNSLNSEQAQGFLQNVRTNWDNFVNWLTGFFN</sequence>
<dbReference type="RefSeq" id="WP_035065027.1">
    <property type="nucleotide sequence ID" value="NZ_BJOJ01000064.1"/>
</dbReference>
<evidence type="ECO:0000313" key="2">
    <source>
        <dbReference type="EMBL" id="MDZ5759679.1"/>
    </source>
</evidence>
<evidence type="ECO:0000313" key="3">
    <source>
        <dbReference type="Proteomes" id="UP001290462"/>
    </source>
</evidence>
<name>A0AAW9JYH9_CARML</name>
<dbReference type="InterPro" id="IPR009343">
    <property type="entry name" value="DUF1002"/>
</dbReference>
<feature type="chain" id="PRO_5043331475" evidence="1">
    <location>
        <begin position="29"/>
        <end position="323"/>
    </location>
</feature>
<comment type="caution">
    <text evidence="2">The sequence shown here is derived from an EMBL/GenBank/DDBJ whole genome shotgun (WGS) entry which is preliminary data.</text>
</comment>
<accession>A0AAW9JYH9</accession>
<evidence type="ECO:0000256" key="1">
    <source>
        <dbReference type="SAM" id="SignalP"/>
    </source>
</evidence>
<proteinExistence type="predicted"/>
<keyword evidence="1" id="KW-0732">Signal</keyword>
<protein>
    <submittedName>
        <fullName evidence="2">DUF1002 domain-containing protein</fullName>
    </submittedName>
</protein>
<dbReference type="Proteomes" id="UP001290462">
    <property type="component" value="Unassembled WGS sequence"/>
</dbReference>
<gene>
    <name evidence="2" type="ORF">RAK27_13535</name>
</gene>
<dbReference type="AlphaFoldDB" id="A0AAW9JYH9"/>